<accession>A0A2V5LHU6</accession>
<protein>
    <submittedName>
        <fullName evidence="1">Uncharacterized protein</fullName>
    </submittedName>
</protein>
<dbReference type="EMBL" id="QJVD01000001">
    <property type="protein sequence ID" value="PYI69793.1"/>
    <property type="molecule type" value="Genomic_DNA"/>
</dbReference>
<comment type="caution">
    <text evidence="1">The sequence shown here is derived from an EMBL/GenBank/DDBJ whole genome shotgun (WGS) entry which is preliminary data.</text>
</comment>
<reference evidence="1 2" key="1">
    <citation type="submission" date="2018-05" db="EMBL/GenBank/DDBJ databases">
        <title>Genetic diversity of glacier-inhabiting Cryobacterium bacteria in China and description of Cryobacterium mengkeensis sp. nov. and Arthrobacter glacialis sp. nov.</title>
        <authorList>
            <person name="Liu Q."/>
            <person name="Xin Y.-H."/>
        </authorList>
    </citation>
    <scope>NUCLEOTIDE SEQUENCE [LARGE SCALE GENOMIC DNA]</scope>
    <source>
        <strain evidence="1 2">LI2</strain>
    </source>
</reference>
<keyword evidence="2" id="KW-1185">Reference proteome</keyword>
<dbReference type="OrthoDB" id="3540641at2"/>
<evidence type="ECO:0000313" key="1">
    <source>
        <dbReference type="EMBL" id="PYI69793.1"/>
    </source>
</evidence>
<dbReference type="RefSeq" id="WP_110499217.1">
    <property type="nucleotide sequence ID" value="NZ_QJVD01000001.1"/>
</dbReference>
<sequence length="125" mass="13625">MSPEQEIAIDLTEDERSLLYQGLAQWGGPAKGTEPMAVAMGFSGVSNLYSVGYRIAGDIRAELPLTIADWRRAVLATEVMFASDIVGAGLEWQGITGWDDLTTLHLIRSVQRKILHATAPILRGE</sequence>
<gene>
    <name evidence="1" type="ORF">CVV68_01405</name>
</gene>
<name>A0A2V5LHU6_9MICC</name>
<organism evidence="1 2">
    <name type="scientific">Arthrobacter livingstonensis</name>
    <dbReference type="NCBI Taxonomy" id="670078"/>
    <lineage>
        <taxon>Bacteria</taxon>
        <taxon>Bacillati</taxon>
        <taxon>Actinomycetota</taxon>
        <taxon>Actinomycetes</taxon>
        <taxon>Micrococcales</taxon>
        <taxon>Micrococcaceae</taxon>
        <taxon>Arthrobacter</taxon>
    </lineage>
</organism>
<dbReference type="Proteomes" id="UP000247832">
    <property type="component" value="Unassembled WGS sequence"/>
</dbReference>
<dbReference type="AlphaFoldDB" id="A0A2V5LHU6"/>
<evidence type="ECO:0000313" key="2">
    <source>
        <dbReference type="Proteomes" id="UP000247832"/>
    </source>
</evidence>
<proteinExistence type="predicted"/>